<sequence>MVELHSRCPFFPTPDLVSLINQCNPTTHNFFVNPTGLVAGILFFRHCTDAAEAIVFFWERRIAGDHFMTPVSEVLDDELQERVKGLFVCHVESLLEGEVMQRMVKKREVLQNEAENLSARLRKPQKLGLLYGELPGKAKGLRDEIGLITNRMEEFRSAMKWILNYLQGNNSKDSVISGETEVFKFEDGLDLSRIHCIVMRECRRLEEGLPIYGFRLDIIRKVRSEQKYFIKNTIEWACNLYRRAICSYGPCKRQTEPEIL</sequence>
<dbReference type="EMBL" id="JACBKZ010000012">
    <property type="protein sequence ID" value="KAF5936910.1"/>
    <property type="molecule type" value="Genomic_DNA"/>
</dbReference>
<organism evidence="1 2">
    <name type="scientific">Camellia sinensis</name>
    <name type="common">Tea plant</name>
    <name type="synonym">Thea sinensis</name>
    <dbReference type="NCBI Taxonomy" id="4442"/>
    <lineage>
        <taxon>Eukaryota</taxon>
        <taxon>Viridiplantae</taxon>
        <taxon>Streptophyta</taxon>
        <taxon>Embryophyta</taxon>
        <taxon>Tracheophyta</taxon>
        <taxon>Spermatophyta</taxon>
        <taxon>Magnoliopsida</taxon>
        <taxon>eudicotyledons</taxon>
        <taxon>Gunneridae</taxon>
        <taxon>Pentapetalae</taxon>
        <taxon>asterids</taxon>
        <taxon>Ericales</taxon>
        <taxon>Theaceae</taxon>
        <taxon>Camellia</taxon>
    </lineage>
</organism>
<protein>
    <submittedName>
        <fullName evidence="1">Uncharacterized protein</fullName>
    </submittedName>
</protein>
<evidence type="ECO:0000313" key="2">
    <source>
        <dbReference type="Proteomes" id="UP000593564"/>
    </source>
</evidence>
<reference evidence="2" key="1">
    <citation type="journal article" date="2020" name="Nat. Commun.">
        <title>Genome assembly of wild tea tree DASZ reveals pedigree and selection history of tea varieties.</title>
        <authorList>
            <person name="Zhang W."/>
            <person name="Zhang Y."/>
            <person name="Qiu H."/>
            <person name="Guo Y."/>
            <person name="Wan H."/>
            <person name="Zhang X."/>
            <person name="Scossa F."/>
            <person name="Alseekh S."/>
            <person name="Zhang Q."/>
            <person name="Wang P."/>
            <person name="Xu L."/>
            <person name="Schmidt M.H."/>
            <person name="Jia X."/>
            <person name="Li D."/>
            <person name="Zhu A."/>
            <person name="Guo F."/>
            <person name="Chen W."/>
            <person name="Ni D."/>
            <person name="Usadel B."/>
            <person name="Fernie A.R."/>
            <person name="Wen W."/>
        </authorList>
    </citation>
    <scope>NUCLEOTIDE SEQUENCE [LARGE SCALE GENOMIC DNA]</scope>
    <source>
        <strain evidence="2">cv. G240</strain>
    </source>
</reference>
<accession>A0A7J7G817</accession>
<keyword evidence="2" id="KW-1185">Reference proteome</keyword>
<dbReference type="Proteomes" id="UP000593564">
    <property type="component" value="Unassembled WGS sequence"/>
</dbReference>
<proteinExistence type="predicted"/>
<reference evidence="1 2" key="2">
    <citation type="submission" date="2020-07" db="EMBL/GenBank/DDBJ databases">
        <title>Genome assembly of wild tea tree DASZ reveals pedigree and selection history of tea varieties.</title>
        <authorList>
            <person name="Zhang W."/>
        </authorList>
    </citation>
    <scope>NUCLEOTIDE SEQUENCE [LARGE SCALE GENOMIC DNA]</scope>
    <source>
        <strain evidence="2">cv. G240</strain>
        <tissue evidence="1">Leaf</tissue>
    </source>
</reference>
<evidence type="ECO:0000313" key="1">
    <source>
        <dbReference type="EMBL" id="KAF5936910.1"/>
    </source>
</evidence>
<comment type="caution">
    <text evidence="1">The sequence shown here is derived from an EMBL/GenBank/DDBJ whole genome shotgun (WGS) entry which is preliminary data.</text>
</comment>
<dbReference type="AlphaFoldDB" id="A0A7J7G817"/>
<name>A0A7J7G817_CAMSI</name>
<gene>
    <name evidence="1" type="ORF">HYC85_024416</name>
</gene>